<proteinExistence type="predicted"/>
<name>A0A1M6XS10_9BRAD</name>
<organism evidence="3 4">
    <name type="scientific">Bradyrhizobium lablabi</name>
    <dbReference type="NCBI Taxonomy" id="722472"/>
    <lineage>
        <taxon>Bacteria</taxon>
        <taxon>Pseudomonadati</taxon>
        <taxon>Pseudomonadota</taxon>
        <taxon>Alphaproteobacteria</taxon>
        <taxon>Hyphomicrobiales</taxon>
        <taxon>Nitrobacteraceae</taxon>
        <taxon>Bradyrhizobium</taxon>
    </lineage>
</organism>
<reference evidence="3 4" key="1">
    <citation type="submission" date="2016-11" db="EMBL/GenBank/DDBJ databases">
        <authorList>
            <person name="Jaros S."/>
            <person name="Januszkiewicz K."/>
            <person name="Wedrychowicz H."/>
        </authorList>
    </citation>
    <scope>NUCLEOTIDE SEQUENCE [LARGE SCALE GENOMIC DNA]</scope>
    <source>
        <strain evidence="3 4">GAS499</strain>
    </source>
</reference>
<evidence type="ECO:0000313" key="4">
    <source>
        <dbReference type="Proteomes" id="UP000189935"/>
    </source>
</evidence>
<evidence type="ECO:0000256" key="1">
    <source>
        <dbReference type="SAM" id="MobiDB-lite"/>
    </source>
</evidence>
<feature type="signal peptide" evidence="2">
    <location>
        <begin position="1"/>
        <end position="26"/>
    </location>
</feature>
<sequence>MVPPVRFFCTAALVLGVVAMTRVCVAQTSESPGKQTTPPAAQSTQATTDQKPQLTTATYDDWTVSCRTAQASNETNCDMTQVQTIKGQKNPVGQVTFARTAKDGPILLVVQIPPTLWIESGVKFAFDEKDPGFPVTVKWCAPSRCFAQSELSKDQIAKLKARADPATIEYKEASQHEVSLPVSFKGFGPAFEAIQKK</sequence>
<feature type="chain" id="PRO_5012793887" evidence="2">
    <location>
        <begin position="27"/>
        <end position="197"/>
    </location>
</feature>
<feature type="region of interest" description="Disordered" evidence="1">
    <location>
        <begin position="28"/>
        <end position="51"/>
    </location>
</feature>
<dbReference type="AlphaFoldDB" id="A0A1M6XS10"/>
<dbReference type="InterPro" id="IPR010642">
    <property type="entry name" value="Invasion_prot_B"/>
</dbReference>
<dbReference type="Gene3D" id="2.60.40.1880">
    <property type="entry name" value="Invasion associated locus B (IalB) protein"/>
    <property type="match status" value="1"/>
</dbReference>
<evidence type="ECO:0000256" key="2">
    <source>
        <dbReference type="SAM" id="SignalP"/>
    </source>
</evidence>
<accession>A0A1M6XS10</accession>
<dbReference type="EMBL" id="LT670844">
    <property type="protein sequence ID" value="SHL08734.1"/>
    <property type="molecule type" value="Genomic_DNA"/>
</dbReference>
<dbReference type="RefSeq" id="WP_172842095.1">
    <property type="nucleotide sequence ID" value="NZ_LT670844.1"/>
</dbReference>
<protein>
    <submittedName>
        <fullName evidence="3">Invasion protein IalB, involved in pathogenesis</fullName>
    </submittedName>
</protein>
<keyword evidence="2" id="KW-0732">Signal</keyword>
<gene>
    <name evidence="3" type="ORF">SAMN05444159_4958</name>
</gene>
<feature type="compositionally biased region" description="Low complexity" evidence="1">
    <location>
        <begin position="35"/>
        <end position="48"/>
    </location>
</feature>
<dbReference type="Pfam" id="PF06776">
    <property type="entry name" value="IalB"/>
    <property type="match status" value="1"/>
</dbReference>
<evidence type="ECO:0000313" key="3">
    <source>
        <dbReference type="EMBL" id="SHL08734.1"/>
    </source>
</evidence>
<dbReference type="InterPro" id="IPR038696">
    <property type="entry name" value="IalB_sf"/>
</dbReference>
<dbReference type="Proteomes" id="UP000189935">
    <property type="component" value="Chromosome I"/>
</dbReference>